<keyword evidence="3" id="KW-1185">Reference proteome</keyword>
<keyword evidence="1" id="KW-1133">Transmembrane helix</keyword>
<reference evidence="2" key="2">
    <citation type="journal article" date="2023" name="Science">
        <title>Genomic signatures of disease resistance in endangered staghorn corals.</title>
        <authorList>
            <person name="Vollmer S.V."/>
            <person name="Selwyn J.D."/>
            <person name="Despard B.A."/>
            <person name="Roesel C.L."/>
        </authorList>
    </citation>
    <scope>NUCLEOTIDE SEQUENCE</scope>
    <source>
        <strain evidence="2">K2</strain>
    </source>
</reference>
<evidence type="ECO:0000313" key="2">
    <source>
        <dbReference type="EMBL" id="KAK2563982.1"/>
    </source>
</evidence>
<dbReference type="EMBL" id="JARQWQ010000023">
    <property type="protein sequence ID" value="KAK2563982.1"/>
    <property type="molecule type" value="Genomic_DNA"/>
</dbReference>
<evidence type="ECO:0000256" key="1">
    <source>
        <dbReference type="SAM" id="Phobius"/>
    </source>
</evidence>
<sequence>MVAANNSTVTSLTSIPTSLCVAWIVVLSIECLAIVILNAFLVIIFAIRRDLRRQRTFLPIRNLAIVDLLAGGISDISKNLITILEKDATNEKDIEEEEEKSNDNIVTILRTNDWKCFELLSYAGQDYRGSQ</sequence>
<gene>
    <name evidence="2" type="ORF">P5673_012185</name>
</gene>
<keyword evidence="1" id="KW-0812">Transmembrane</keyword>
<protein>
    <recommendedName>
        <fullName evidence="4">G-protein coupled receptors family 1 profile domain-containing protein</fullName>
    </recommendedName>
</protein>
<feature type="transmembrane region" description="Helical" evidence="1">
    <location>
        <begin position="21"/>
        <end position="47"/>
    </location>
</feature>
<name>A0AAD9QMI4_ACRCE</name>
<dbReference type="Proteomes" id="UP001249851">
    <property type="component" value="Unassembled WGS sequence"/>
</dbReference>
<accession>A0AAD9QMI4</accession>
<dbReference type="Gene3D" id="1.20.1070.10">
    <property type="entry name" value="Rhodopsin 7-helix transmembrane proteins"/>
    <property type="match status" value="1"/>
</dbReference>
<evidence type="ECO:0008006" key="4">
    <source>
        <dbReference type="Google" id="ProtNLM"/>
    </source>
</evidence>
<dbReference type="AlphaFoldDB" id="A0AAD9QMI4"/>
<evidence type="ECO:0000313" key="3">
    <source>
        <dbReference type="Proteomes" id="UP001249851"/>
    </source>
</evidence>
<proteinExistence type="predicted"/>
<reference evidence="2" key="1">
    <citation type="journal article" date="2023" name="G3 (Bethesda)">
        <title>Whole genome assembly and annotation of the endangered Caribbean coral Acropora cervicornis.</title>
        <authorList>
            <person name="Selwyn J.D."/>
            <person name="Vollmer S.V."/>
        </authorList>
    </citation>
    <scope>NUCLEOTIDE SEQUENCE</scope>
    <source>
        <strain evidence="2">K2</strain>
    </source>
</reference>
<comment type="caution">
    <text evidence="2">The sequence shown here is derived from an EMBL/GenBank/DDBJ whole genome shotgun (WGS) entry which is preliminary data.</text>
</comment>
<organism evidence="2 3">
    <name type="scientific">Acropora cervicornis</name>
    <name type="common">Staghorn coral</name>
    <dbReference type="NCBI Taxonomy" id="6130"/>
    <lineage>
        <taxon>Eukaryota</taxon>
        <taxon>Metazoa</taxon>
        <taxon>Cnidaria</taxon>
        <taxon>Anthozoa</taxon>
        <taxon>Hexacorallia</taxon>
        <taxon>Scleractinia</taxon>
        <taxon>Astrocoeniina</taxon>
        <taxon>Acroporidae</taxon>
        <taxon>Acropora</taxon>
    </lineage>
</organism>
<keyword evidence="1" id="KW-0472">Membrane</keyword>
<dbReference type="SUPFAM" id="SSF81321">
    <property type="entry name" value="Family A G protein-coupled receptor-like"/>
    <property type="match status" value="1"/>
</dbReference>